<protein>
    <recommendedName>
        <fullName evidence="2">MoaF-like domain-containing protein</fullName>
    </recommendedName>
</protein>
<sequence>MKKSIFIVILLLISLTTFAQTNTSLDKEEHLLDGTSFTFQYQNAGAIDISFAHDSLTYKWLNGRNAGKPAQTYPYKSTKIDSGIYLVNWHEPDTENFVTQVYNFNSNTVKVSVISKYGNEKPFLGFQSGVIEHIQNNKQ</sequence>
<gene>
    <name evidence="3" type="ORF">CLV91_1476</name>
</gene>
<evidence type="ECO:0000313" key="4">
    <source>
        <dbReference type="Proteomes" id="UP000269412"/>
    </source>
</evidence>
<dbReference type="AlphaFoldDB" id="A0A495EFF3"/>
<feature type="signal peptide" evidence="1">
    <location>
        <begin position="1"/>
        <end position="19"/>
    </location>
</feature>
<dbReference type="Proteomes" id="UP000269412">
    <property type="component" value="Unassembled WGS sequence"/>
</dbReference>
<dbReference type="Pfam" id="PF22036">
    <property type="entry name" value="MoaF_like"/>
    <property type="match status" value="1"/>
</dbReference>
<dbReference type="RefSeq" id="WP_147406404.1">
    <property type="nucleotide sequence ID" value="NZ_RBIQ01000007.1"/>
</dbReference>
<feature type="chain" id="PRO_5019817816" description="MoaF-like domain-containing protein" evidence="1">
    <location>
        <begin position="20"/>
        <end position="139"/>
    </location>
</feature>
<dbReference type="EMBL" id="RBIQ01000007">
    <property type="protein sequence ID" value="RKR15391.1"/>
    <property type="molecule type" value="Genomic_DNA"/>
</dbReference>
<evidence type="ECO:0000259" key="2">
    <source>
        <dbReference type="Pfam" id="PF22036"/>
    </source>
</evidence>
<organism evidence="3 4">
    <name type="scientific">Maribacter vaceletii</name>
    <dbReference type="NCBI Taxonomy" id="1206816"/>
    <lineage>
        <taxon>Bacteria</taxon>
        <taxon>Pseudomonadati</taxon>
        <taxon>Bacteroidota</taxon>
        <taxon>Flavobacteriia</taxon>
        <taxon>Flavobacteriales</taxon>
        <taxon>Flavobacteriaceae</taxon>
        <taxon>Maribacter</taxon>
    </lineage>
</organism>
<keyword evidence="1" id="KW-0732">Signal</keyword>
<proteinExistence type="predicted"/>
<name>A0A495EFF3_9FLAO</name>
<feature type="domain" description="MoaF-like" evidence="2">
    <location>
        <begin position="34"/>
        <end position="114"/>
    </location>
</feature>
<keyword evidence="4" id="KW-1185">Reference proteome</keyword>
<comment type="caution">
    <text evidence="3">The sequence shown here is derived from an EMBL/GenBank/DDBJ whole genome shotgun (WGS) entry which is preliminary data.</text>
</comment>
<dbReference type="Gene3D" id="2.40.128.20">
    <property type="match status" value="1"/>
</dbReference>
<evidence type="ECO:0000313" key="3">
    <source>
        <dbReference type="EMBL" id="RKR15391.1"/>
    </source>
</evidence>
<dbReference type="OrthoDB" id="1451052at2"/>
<evidence type="ECO:0000256" key="1">
    <source>
        <dbReference type="SAM" id="SignalP"/>
    </source>
</evidence>
<accession>A0A495EFF3</accession>
<dbReference type="InterPro" id="IPR053892">
    <property type="entry name" value="MoaF-like"/>
</dbReference>
<reference evidence="3 4" key="1">
    <citation type="submission" date="2018-10" db="EMBL/GenBank/DDBJ databases">
        <title>Genomic Encyclopedia of Archaeal and Bacterial Type Strains, Phase II (KMG-II): from individual species to whole genera.</title>
        <authorList>
            <person name="Goeker M."/>
        </authorList>
    </citation>
    <scope>NUCLEOTIDE SEQUENCE [LARGE SCALE GENOMIC DNA]</scope>
    <source>
        <strain evidence="3 4">DSM 25230</strain>
    </source>
</reference>
<dbReference type="InterPro" id="IPR012674">
    <property type="entry name" value="Calycin"/>
</dbReference>